<dbReference type="PANTHER" id="PTHR42847:SF4">
    <property type="entry name" value="ALKANESULFONATE MONOOXYGENASE-RELATED"/>
    <property type="match status" value="1"/>
</dbReference>
<evidence type="ECO:0000259" key="5">
    <source>
        <dbReference type="Pfam" id="PF00296"/>
    </source>
</evidence>
<dbReference type="InterPro" id="IPR011251">
    <property type="entry name" value="Luciferase-like_dom"/>
</dbReference>
<keyword evidence="3" id="KW-0560">Oxidoreductase</keyword>
<dbReference type="EMBL" id="FOVH01000012">
    <property type="protein sequence ID" value="SFP22623.1"/>
    <property type="molecule type" value="Genomic_DNA"/>
</dbReference>
<keyword evidence="7" id="KW-1185">Reference proteome</keyword>
<dbReference type="RefSeq" id="WP_021591943.1">
    <property type="nucleotide sequence ID" value="NZ_CP083237.1"/>
</dbReference>
<dbReference type="Gene3D" id="3.20.20.30">
    <property type="entry name" value="Luciferase-like domain"/>
    <property type="match status" value="1"/>
</dbReference>
<dbReference type="Pfam" id="PF00296">
    <property type="entry name" value="Bac_luciferase"/>
    <property type="match status" value="1"/>
</dbReference>
<dbReference type="GeneID" id="99650899"/>
<keyword evidence="1" id="KW-0285">Flavoprotein</keyword>
<dbReference type="STRING" id="1993.SAMN04489713_112210"/>
<dbReference type="NCBIfam" id="TIGR03619">
    <property type="entry name" value="F420_Rv2161c"/>
    <property type="match status" value="1"/>
</dbReference>
<evidence type="ECO:0000313" key="6">
    <source>
        <dbReference type="EMBL" id="SFP22623.1"/>
    </source>
</evidence>
<keyword evidence="2" id="KW-0288">FMN</keyword>
<dbReference type="InterPro" id="IPR019921">
    <property type="entry name" value="Lucif-like_OxRdtase_Rv2161c"/>
</dbReference>
<dbReference type="GO" id="GO:0046306">
    <property type="term" value="P:alkanesulfonate catabolic process"/>
    <property type="evidence" value="ECO:0007669"/>
    <property type="project" value="TreeGrafter"/>
</dbReference>
<evidence type="ECO:0000313" key="7">
    <source>
        <dbReference type="Proteomes" id="UP000183413"/>
    </source>
</evidence>
<sequence length="285" mass="31324">MQFGLNTVPVHPGELSKVAIRAEELGFESLWSGEHVVTPTVLQHSYPGRTSKPPFAWNSRFLDPLATLTFLAGITSRVRLGTGVLVMPLHDPATLARAITTVDVLSGGRLSLGIGVGWMREEFDATGREFGNRGRRTDEMIMLLDRLFSEETLSFAGEFYSMPEVGFEPKPVQKPRPPLLIGGRAPAALRRAARDGDGWYGSLESPDEIRRILAAVHAMRAEHGRADLPFEVTAIMGWGKGYDHELVESYAAAGVDRLVVTPWTRSRQAMEAIERFAADAGLEAR</sequence>
<dbReference type="AlphaFoldDB" id="A0A1I5NLE4"/>
<feature type="domain" description="Luciferase-like" evidence="5">
    <location>
        <begin position="11"/>
        <end position="234"/>
    </location>
</feature>
<dbReference type="PANTHER" id="PTHR42847">
    <property type="entry name" value="ALKANESULFONATE MONOOXYGENASE"/>
    <property type="match status" value="1"/>
</dbReference>
<dbReference type="GO" id="GO:0008726">
    <property type="term" value="F:alkanesulfonate monooxygenase activity"/>
    <property type="evidence" value="ECO:0007669"/>
    <property type="project" value="TreeGrafter"/>
</dbReference>
<protein>
    <submittedName>
        <fullName evidence="6">Probable F420-dependent oxidoreductase, Rv2161c family</fullName>
    </submittedName>
</protein>
<dbReference type="Proteomes" id="UP000183413">
    <property type="component" value="Unassembled WGS sequence"/>
</dbReference>
<evidence type="ECO:0000256" key="4">
    <source>
        <dbReference type="ARBA" id="ARBA00023033"/>
    </source>
</evidence>
<name>A0A1I5NLE4_9ACTN</name>
<gene>
    <name evidence="6" type="ORF">SAMN04489713_112210</name>
</gene>
<evidence type="ECO:0000256" key="1">
    <source>
        <dbReference type="ARBA" id="ARBA00022630"/>
    </source>
</evidence>
<organism evidence="6 7">
    <name type="scientific">Actinomadura madurae</name>
    <dbReference type="NCBI Taxonomy" id="1993"/>
    <lineage>
        <taxon>Bacteria</taxon>
        <taxon>Bacillati</taxon>
        <taxon>Actinomycetota</taxon>
        <taxon>Actinomycetes</taxon>
        <taxon>Streptosporangiales</taxon>
        <taxon>Thermomonosporaceae</taxon>
        <taxon>Actinomadura</taxon>
    </lineage>
</organism>
<reference evidence="6 7" key="1">
    <citation type="submission" date="2016-10" db="EMBL/GenBank/DDBJ databases">
        <authorList>
            <person name="de Groot N.N."/>
        </authorList>
    </citation>
    <scope>NUCLEOTIDE SEQUENCE [LARGE SCALE GENOMIC DNA]</scope>
    <source>
        <strain evidence="6 7">DSM 43067</strain>
    </source>
</reference>
<dbReference type="eggNOG" id="COG2141">
    <property type="taxonomic scope" value="Bacteria"/>
</dbReference>
<dbReference type="InterPro" id="IPR036661">
    <property type="entry name" value="Luciferase-like_sf"/>
</dbReference>
<evidence type="ECO:0000256" key="3">
    <source>
        <dbReference type="ARBA" id="ARBA00023002"/>
    </source>
</evidence>
<dbReference type="InterPro" id="IPR050172">
    <property type="entry name" value="SsuD_RutA_monooxygenase"/>
</dbReference>
<accession>A0A1I5NLE4</accession>
<dbReference type="SUPFAM" id="SSF51679">
    <property type="entry name" value="Bacterial luciferase-like"/>
    <property type="match status" value="1"/>
</dbReference>
<keyword evidence="4" id="KW-0503">Monooxygenase</keyword>
<evidence type="ECO:0000256" key="2">
    <source>
        <dbReference type="ARBA" id="ARBA00022643"/>
    </source>
</evidence>
<proteinExistence type="predicted"/>
<dbReference type="InParanoid" id="A0A1I5NLE4"/>